<evidence type="ECO:0000313" key="7">
    <source>
        <dbReference type="Proteomes" id="UP000224567"/>
    </source>
</evidence>
<dbReference type="GO" id="GO:0015031">
    <property type="term" value="P:protein transport"/>
    <property type="evidence" value="ECO:0007669"/>
    <property type="project" value="UniProtKB-KW"/>
</dbReference>
<evidence type="ECO:0000256" key="1">
    <source>
        <dbReference type="ARBA" id="ARBA00004308"/>
    </source>
</evidence>
<dbReference type="Pfam" id="PF12717">
    <property type="entry name" value="Cnd1"/>
    <property type="match status" value="1"/>
</dbReference>
<keyword evidence="4" id="KW-0472">Membrane</keyword>
<comment type="subcellular location">
    <subcellularLocation>
        <location evidence="1">Endomembrane system</location>
    </subcellularLocation>
</comment>
<dbReference type="OrthoDB" id="1711310at2759"/>
<reference evidence="7" key="2">
    <citation type="journal article" date="2017" name="J. Anim. Genet.">
        <title>Multiple reference genome sequences of hot pepper reveal the massive evolution of plant disease resistance genes by retroduplication.</title>
        <authorList>
            <person name="Kim S."/>
            <person name="Park J."/>
            <person name="Yeom S.-I."/>
            <person name="Kim Y.-M."/>
            <person name="Seo E."/>
            <person name="Kim K.-T."/>
            <person name="Kim M.-S."/>
            <person name="Lee J.M."/>
            <person name="Cheong K."/>
            <person name="Shin H.-S."/>
            <person name="Kim S.-B."/>
            <person name="Han K."/>
            <person name="Lee J."/>
            <person name="Park M."/>
            <person name="Lee H.-A."/>
            <person name="Lee H.-Y."/>
            <person name="Lee Y."/>
            <person name="Oh S."/>
            <person name="Lee J.H."/>
            <person name="Choi E."/>
            <person name="Choi E."/>
            <person name="Lee S.E."/>
            <person name="Jeon J."/>
            <person name="Kim H."/>
            <person name="Choi G."/>
            <person name="Song H."/>
            <person name="Lee J."/>
            <person name="Lee S.-C."/>
            <person name="Kwon J.-K."/>
            <person name="Lee H.-Y."/>
            <person name="Koo N."/>
            <person name="Hong Y."/>
            <person name="Kim R.W."/>
            <person name="Kang W.-H."/>
            <person name="Huh J.H."/>
            <person name="Kang B.-C."/>
            <person name="Yang T.-J."/>
            <person name="Lee Y.-H."/>
            <person name="Bennetzen J.L."/>
            <person name="Choi D."/>
        </authorList>
    </citation>
    <scope>NUCLEOTIDE SEQUENCE [LARGE SCALE GENOMIC DNA]</scope>
    <source>
        <strain evidence="7">cv. PBC81</strain>
    </source>
</reference>
<comment type="caution">
    <text evidence="6">The sequence shown here is derived from an EMBL/GenBank/DDBJ whole genome shotgun (WGS) entry which is preliminary data.</text>
</comment>
<reference evidence="6 7" key="1">
    <citation type="journal article" date="2017" name="Genome Biol.">
        <title>New reference genome sequences of hot pepper reveal the massive evolution of plant disease-resistance genes by retroduplication.</title>
        <authorList>
            <person name="Kim S."/>
            <person name="Park J."/>
            <person name="Yeom S.I."/>
            <person name="Kim Y.M."/>
            <person name="Seo E."/>
            <person name="Kim K.T."/>
            <person name="Kim M.S."/>
            <person name="Lee J.M."/>
            <person name="Cheong K."/>
            <person name="Shin H.S."/>
            <person name="Kim S.B."/>
            <person name="Han K."/>
            <person name="Lee J."/>
            <person name="Park M."/>
            <person name="Lee H.A."/>
            <person name="Lee H.Y."/>
            <person name="Lee Y."/>
            <person name="Oh S."/>
            <person name="Lee J.H."/>
            <person name="Choi E."/>
            <person name="Choi E."/>
            <person name="Lee S.E."/>
            <person name="Jeon J."/>
            <person name="Kim H."/>
            <person name="Choi G."/>
            <person name="Song H."/>
            <person name="Lee J."/>
            <person name="Lee S.C."/>
            <person name="Kwon J.K."/>
            <person name="Lee H.Y."/>
            <person name="Koo N."/>
            <person name="Hong Y."/>
            <person name="Kim R.W."/>
            <person name="Kang W.H."/>
            <person name="Huh J.H."/>
            <person name="Kang B.C."/>
            <person name="Yang T.J."/>
            <person name="Lee Y.H."/>
            <person name="Bennetzen J.L."/>
            <person name="Choi D."/>
        </authorList>
    </citation>
    <scope>NUCLEOTIDE SEQUENCE [LARGE SCALE GENOMIC DNA]</scope>
    <source>
        <strain evidence="7">cv. PBC81</strain>
    </source>
</reference>
<dbReference type="Gene3D" id="1.25.10.10">
    <property type="entry name" value="Leucine-rich Repeat Variant"/>
    <property type="match status" value="1"/>
</dbReference>
<dbReference type="InterPro" id="IPR032682">
    <property type="entry name" value="Cnd1_C"/>
</dbReference>
<evidence type="ECO:0000256" key="2">
    <source>
        <dbReference type="ARBA" id="ARBA00022448"/>
    </source>
</evidence>
<sequence>MILRERCSTSSVVDSQDPNSLIRDLAVRTMGCIRADKIIEYLCDPLQRCLKDDDPYFRKTVAICVAKLYDINAELVEDRGFLYALKDLISDNNPMVAINVVAALAEIQESSSRPIFKITIHTLSKFLTTLNKCTEWGQVFILDSLSKYKADDAREAENIVERVTPQLQL</sequence>
<dbReference type="AlphaFoldDB" id="A0A2G2WII7"/>
<organism evidence="6 7">
    <name type="scientific">Capsicum baccatum</name>
    <name type="common">Peruvian pepper</name>
    <dbReference type="NCBI Taxonomy" id="33114"/>
    <lineage>
        <taxon>Eukaryota</taxon>
        <taxon>Viridiplantae</taxon>
        <taxon>Streptophyta</taxon>
        <taxon>Embryophyta</taxon>
        <taxon>Tracheophyta</taxon>
        <taxon>Spermatophyta</taxon>
        <taxon>Magnoliopsida</taxon>
        <taxon>eudicotyledons</taxon>
        <taxon>Gunneridae</taxon>
        <taxon>Pentapetalae</taxon>
        <taxon>asterids</taxon>
        <taxon>lamiids</taxon>
        <taxon>Solanales</taxon>
        <taxon>Solanaceae</taxon>
        <taxon>Solanoideae</taxon>
        <taxon>Capsiceae</taxon>
        <taxon>Capsicum</taxon>
    </lineage>
</organism>
<evidence type="ECO:0000259" key="5">
    <source>
        <dbReference type="Pfam" id="PF12717"/>
    </source>
</evidence>
<dbReference type="SUPFAM" id="SSF48371">
    <property type="entry name" value="ARM repeat"/>
    <property type="match status" value="1"/>
</dbReference>
<keyword evidence="7" id="KW-1185">Reference proteome</keyword>
<dbReference type="Proteomes" id="UP000224567">
    <property type="component" value="Unassembled WGS sequence"/>
</dbReference>
<evidence type="ECO:0000256" key="3">
    <source>
        <dbReference type="ARBA" id="ARBA00022927"/>
    </source>
</evidence>
<dbReference type="InterPro" id="IPR011989">
    <property type="entry name" value="ARM-like"/>
</dbReference>
<proteinExistence type="predicted"/>
<dbReference type="GO" id="GO:0016192">
    <property type="term" value="P:vesicle-mediated transport"/>
    <property type="evidence" value="ECO:0007669"/>
    <property type="project" value="InterPro"/>
</dbReference>
<name>A0A2G2WII7_CAPBA</name>
<dbReference type="STRING" id="33114.A0A2G2WII7"/>
<feature type="domain" description="Condensin complex subunit 1 C-terminal" evidence="5">
    <location>
        <begin position="21"/>
        <end position="168"/>
    </location>
</feature>
<accession>A0A2G2WII7</accession>
<dbReference type="EMBL" id="MLFT02000006">
    <property type="protein sequence ID" value="PHT45051.1"/>
    <property type="molecule type" value="Genomic_DNA"/>
</dbReference>
<dbReference type="InterPro" id="IPR016024">
    <property type="entry name" value="ARM-type_fold"/>
</dbReference>
<gene>
    <name evidence="6" type="ORF">CQW23_14209</name>
</gene>
<evidence type="ECO:0000313" key="6">
    <source>
        <dbReference type="EMBL" id="PHT45051.1"/>
    </source>
</evidence>
<protein>
    <submittedName>
        <fullName evidence="6">AP-1 complex subunit beta-1</fullName>
    </submittedName>
</protein>
<keyword evidence="3" id="KW-0653">Protein transport</keyword>
<keyword evidence="2" id="KW-0813">Transport</keyword>
<evidence type="ECO:0000256" key="4">
    <source>
        <dbReference type="ARBA" id="ARBA00023136"/>
    </source>
</evidence>
<dbReference type="InterPro" id="IPR026739">
    <property type="entry name" value="AP_beta"/>
</dbReference>
<dbReference type="PANTHER" id="PTHR11134">
    <property type="entry name" value="ADAPTOR COMPLEX SUBUNIT BETA FAMILY MEMBER"/>
    <property type="match status" value="1"/>
</dbReference>
<dbReference type="GO" id="GO:0012505">
    <property type="term" value="C:endomembrane system"/>
    <property type="evidence" value="ECO:0007669"/>
    <property type="project" value="UniProtKB-SubCell"/>
</dbReference>